<evidence type="ECO:0000256" key="3">
    <source>
        <dbReference type="ARBA" id="ARBA00022692"/>
    </source>
</evidence>
<dbReference type="OrthoDB" id="784140at2759"/>
<evidence type="ECO:0000256" key="5">
    <source>
        <dbReference type="ARBA" id="ARBA00023136"/>
    </source>
</evidence>
<dbReference type="PANTHER" id="PTHR13624">
    <property type="entry name" value="RE42071P"/>
    <property type="match status" value="1"/>
</dbReference>
<evidence type="ECO:0000256" key="1">
    <source>
        <dbReference type="ARBA" id="ARBA00004141"/>
    </source>
</evidence>
<keyword evidence="4 8" id="KW-1133">Transmembrane helix</keyword>
<reference evidence="9 10" key="1">
    <citation type="submission" date="2020-08" db="EMBL/GenBank/DDBJ databases">
        <title>Plant Genome Project.</title>
        <authorList>
            <person name="Zhang R.-G."/>
        </authorList>
    </citation>
    <scope>NUCLEOTIDE SEQUENCE [LARGE SCALE GENOMIC DNA]</scope>
    <source>
        <tissue evidence="9">Rhizome</tissue>
    </source>
</reference>
<feature type="transmembrane region" description="Helical" evidence="8">
    <location>
        <begin position="207"/>
        <end position="225"/>
    </location>
</feature>
<evidence type="ECO:0000256" key="4">
    <source>
        <dbReference type="ARBA" id="ARBA00022989"/>
    </source>
</evidence>
<gene>
    <name evidence="9" type="ORF">ZIOFF_021278</name>
</gene>
<feature type="transmembrane region" description="Helical" evidence="8">
    <location>
        <begin position="103"/>
        <end position="128"/>
    </location>
</feature>
<dbReference type="AlphaFoldDB" id="A0A8J5LLX6"/>
<feature type="transmembrane region" description="Helical" evidence="8">
    <location>
        <begin position="349"/>
        <end position="370"/>
    </location>
</feature>
<feature type="transmembrane region" description="Helical" evidence="8">
    <location>
        <begin position="134"/>
        <end position="160"/>
    </location>
</feature>
<dbReference type="Proteomes" id="UP000734854">
    <property type="component" value="Unassembled WGS sequence"/>
</dbReference>
<feature type="transmembrane region" description="Helical" evidence="8">
    <location>
        <begin position="6"/>
        <end position="26"/>
    </location>
</feature>
<comment type="similarity">
    <text evidence="2">Belongs to the TMEM161 family.</text>
</comment>
<name>A0A8J5LLX6_ZINOF</name>
<keyword evidence="6" id="KW-0325">Glycoprotein</keyword>
<comment type="subcellular location">
    <subcellularLocation>
        <location evidence="1">Membrane</location>
        <topology evidence="1">Multi-pass membrane protein</topology>
    </subcellularLocation>
</comment>
<feature type="transmembrane region" description="Helical" evidence="8">
    <location>
        <begin position="257"/>
        <end position="281"/>
    </location>
</feature>
<evidence type="ECO:0000313" key="10">
    <source>
        <dbReference type="Proteomes" id="UP000734854"/>
    </source>
</evidence>
<evidence type="ECO:0000256" key="6">
    <source>
        <dbReference type="ARBA" id="ARBA00023180"/>
    </source>
</evidence>
<dbReference type="PANTHER" id="PTHR13624:SF6">
    <property type="entry name" value="EMEI"/>
    <property type="match status" value="1"/>
</dbReference>
<evidence type="ECO:0000256" key="7">
    <source>
        <dbReference type="SAM" id="MobiDB-lite"/>
    </source>
</evidence>
<keyword evidence="5 8" id="KW-0472">Membrane</keyword>
<protein>
    <submittedName>
        <fullName evidence="9">Uncharacterized protein</fullName>
    </submittedName>
</protein>
<accession>A0A8J5LLX6</accession>
<keyword evidence="3 8" id="KW-0812">Transmembrane</keyword>
<evidence type="ECO:0000256" key="2">
    <source>
        <dbReference type="ARBA" id="ARBA00009706"/>
    </source>
</evidence>
<keyword evidence="10" id="KW-1185">Reference proteome</keyword>
<dbReference type="Pfam" id="PF10268">
    <property type="entry name" value="Tmemb_161AB"/>
    <property type="match status" value="1"/>
</dbReference>
<proteinExistence type="inferred from homology"/>
<dbReference type="GO" id="GO:0016020">
    <property type="term" value="C:membrane"/>
    <property type="evidence" value="ECO:0007669"/>
    <property type="project" value="UniProtKB-SubCell"/>
</dbReference>
<feature type="transmembrane region" description="Helical" evidence="8">
    <location>
        <begin position="401"/>
        <end position="420"/>
    </location>
</feature>
<sequence length="428" mass="46675">MLSSPSHHLLLLAVASAAVSLLCAFLRLPSLVLYGIHTYIHPDSTGADGPRAVLRRPSAADLPPEPKRRSRSSSAQNRLPGFDDANAQLLRLRLSDSQLRSRLFFPSFHTAFLSSAVSLTNLTLLSVLRPSDPSFAVSIAASAAALTTAHLFLLLSRIFLERSASKRSEKELSFISGILGFVSALVIVFVFSPSLFDIDLGGDDAGAAKTIASVFAGALAWLLFLPSTRAARAFWLATDQLRWNLAVVSCGSINKSLLYFSVLAGFAAPLLWVSPMAIVLAGGEIRSVGFRKFRVWALLASAVLQLMVLRPNIQMYLNEAVICWYQRLHASRVPDTDYGRAKVFLQNHYLCLVVLQFLAPPTIVLLLLGLSQVKGDLFSDLLLAGNLLHCSDLVKDVALFLAWWTMLVSSILTLSNLALYRCGFLFVS</sequence>
<feature type="region of interest" description="Disordered" evidence="7">
    <location>
        <begin position="47"/>
        <end position="81"/>
    </location>
</feature>
<feature type="transmembrane region" description="Helical" evidence="8">
    <location>
        <begin position="172"/>
        <end position="195"/>
    </location>
</feature>
<feature type="transmembrane region" description="Helical" evidence="8">
    <location>
        <begin position="293"/>
        <end position="309"/>
    </location>
</feature>
<comment type="caution">
    <text evidence="9">The sequence shown here is derived from an EMBL/GenBank/DDBJ whole genome shotgun (WGS) entry which is preliminary data.</text>
</comment>
<evidence type="ECO:0000256" key="8">
    <source>
        <dbReference type="SAM" id="Phobius"/>
    </source>
</evidence>
<organism evidence="9 10">
    <name type="scientific">Zingiber officinale</name>
    <name type="common">Ginger</name>
    <name type="synonym">Amomum zingiber</name>
    <dbReference type="NCBI Taxonomy" id="94328"/>
    <lineage>
        <taxon>Eukaryota</taxon>
        <taxon>Viridiplantae</taxon>
        <taxon>Streptophyta</taxon>
        <taxon>Embryophyta</taxon>
        <taxon>Tracheophyta</taxon>
        <taxon>Spermatophyta</taxon>
        <taxon>Magnoliopsida</taxon>
        <taxon>Liliopsida</taxon>
        <taxon>Zingiberales</taxon>
        <taxon>Zingiberaceae</taxon>
        <taxon>Zingiber</taxon>
    </lineage>
</organism>
<dbReference type="EMBL" id="JACMSC010000006">
    <property type="protein sequence ID" value="KAG6517879.1"/>
    <property type="molecule type" value="Genomic_DNA"/>
</dbReference>
<dbReference type="InterPro" id="IPR019395">
    <property type="entry name" value="Transmembrane_161A/B"/>
</dbReference>
<evidence type="ECO:0000313" key="9">
    <source>
        <dbReference type="EMBL" id="KAG6517879.1"/>
    </source>
</evidence>